<sequence length="514" mass="57731">MVLSLESSPLTTPNSAHLRLNLQANDQKIFSVCGITICKKSGLQSQQRHKRAGITTELYYHHMSLEIAYIFKYAHPLPLLHAHRAAAKSENVTEGCRLAPGDILTWFSNRQPCWYADPRVTPLGSPELLHLGQGSPGTSILNEATRLLDEHSISPLLVIESYTHHIHHWLPVIDLHRMTKRLDPSCMAKSDAELASLLLCIYLATQRSSTDIREQTHMQTLYTQSQKIFSLLQTINRFSIDAIQCGILLAIYQIGAGLLPDAYVTLSTTIGLARTTGGYSNHEARVVWWAIFFLDRVLALASLPNNLPLLMEQPRNYGDLPDMQCFRVSSESAENGPYDYFYGEIQAAYLAGQTLQYIKCPNYFEDTYFEDNNTQLMANLGSMFEKAPGSWRPFCSAIALLLTSAIELQFAKLTKNPQDAKATESCLQGVSTLLKITTDITRNYLEDKDVKFANGIVPIASVVSNHHSLVAICRQREIDRIATMEKLDELIVFRDALQKNRELWGLAEDLTGRI</sequence>
<dbReference type="AlphaFoldDB" id="B8MCF7"/>
<dbReference type="EMBL" id="EQ962655">
    <property type="protein sequence ID" value="EED18773.1"/>
    <property type="molecule type" value="Genomic_DNA"/>
</dbReference>
<dbReference type="STRING" id="441959.B8MCF7"/>
<evidence type="ECO:0000256" key="3">
    <source>
        <dbReference type="ARBA" id="ARBA00023015"/>
    </source>
</evidence>
<evidence type="ECO:0000313" key="6">
    <source>
        <dbReference type="EMBL" id="EED18773.1"/>
    </source>
</evidence>
<gene>
    <name evidence="6" type="ORF">TSTA_124920</name>
</gene>
<evidence type="ECO:0000313" key="7">
    <source>
        <dbReference type="Proteomes" id="UP000001745"/>
    </source>
</evidence>
<evidence type="ECO:0000256" key="1">
    <source>
        <dbReference type="ARBA" id="ARBA00004123"/>
    </source>
</evidence>
<keyword evidence="3" id="KW-0805">Transcription regulation</keyword>
<reference evidence="7" key="1">
    <citation type="journal article" date="2015" name="Genome Announc.">
        <title>Genome sequence of the AIDS-associated pathogen Penicillium marneffei (ATCC18224) and its near taxonomic relative Talaromyces stipitatus (ATCC10500).</title>
        <authorList>
            <person name="Nierman W.C."/>
            <person name="Fedorova-Abrams N.D."/>
            <person name="Andrianopoulos A."/>
        </authorList>
    </citation>
    <scope>NUCLEOTIDE SEQUENCE [LARGE SCALE GENOMIC DNA]</scope>
    <source>
        <strain evidence="7">ATCC 10500 / CBS 375.48 / QM 6759 / NRRL 1006</strain>
    </source>
</reference>
<dbReference type="PANTHER" id="PTHR47338:SF20">
    <property type="entry name" value="ZN(II)2CYS6 TRANSCRIPTION FACTOR (EUROFUNG)"/>
    <property type="match status" value="1"/>
</dbReference>
<keyword evidence="7" id="KW-1185">Reference proteome</keyword>
<dbReference type="HOGENOM" id="CLU_530162_0_0_1"/>
<dbReference type="OrthoDB" id="3862662at2759"/>
<evidence type="ECO:0000256" key="5">
    <source>
        <dbReference type="ARBA" id="ARBA00023242"/>
    </source>
</evidence>
<dbReference type="InterPro" id="IPR050815">
    <property type="entry name" value="TF_fung"/>
</dbReference>
<dbReference type="CDD" id="cd12148">
    <property type="entry name" value="fungal_TF_MHR"/>
    <property type="match status" value="1"/>
</dbReference>
<dbReference type="GO" id="GO:0000981">
    <property type="term" value="F:DNA-binding transcription factor activity, RNA polymerase II-specific"/>
    <property type="evidence" value="ECO:0007669"/>
    <property type="project" value="InterPro"/>
</dbReference>
<comment type="subcellular location">
    <subcellularLocation>
        <location evidence="1">Nucleus</location>
    </subcellularLocation>
</comment>
<dbReference type="VEuPathDB" id="FungiDB:TSTA_124920"/>
<dbReference type="GO" id="GO:0005634">
    <property type="term" value="C:nucleus"/>
    <property type="evidence" value="ECO:0007669"/>
    <property type="project" value="UniProtKB-SubCell"/>
</dbReference>
<name>B8MCF7_TALSN</name>
<accession>B8MCF7</accession>
<protein>
    <recommendedName>
        <fullName evidence="8">Transcription factor domain-containing protein</fullName>
    </recommendedName>
</protein>
<dbReference type="GeneID" id="8100271"/>
<dbReference type="eggNOG" id="ENOG502RX0Z">
    <property type="taxonomic scope" value="Eukaryota"/>
</dbReference>
<dbReference type="RefSeq" id="XP_002482765.1">
    <property type="nucleotide sequence ID" value="XM_002482720.1"/>
</dbReference>
<organism evidence="6 7">
    <name type="scientific">Talaromyces stipitatus (strain ATCC 10500 / CBS 375.48 / QM 6759 / NRRL 1006)</name>
    <name type="common">Penicillium stipitatum</name>
    <dbReference type="NCBI Taxonomy" id="441959"/>
    <lineage>
        <taxon>Eukaryota</taxon>
        <taxon>Fungi</taxon>
        <taxon>Dikarya</taxon>
        <taxon>Ascomycota</taxon>
        <taxon>Pezizomycotina</taxon>
        <taxon>Eurotiomycetes</taxon>
        <taxon>Eurotiomycetidae</taxon>
        <taxon>Eurotiales</taxon>
        <taxon>Trichocomaceae</taxon>
        <taxon>Talaromyces</taxon>
        <taxon>Talaromyces sect. Talaromyces</taxon>
    </lineage>
</organism>
<dbReference type="Proteomes" id="UP000001745">
    <property type="component" value="Unassembled WGS sequence"/>
</dbReference>
<dbReference type="PhylomeDB" id="B8MCF7"/>
<dbReference type="InParanoid" id="B8MCF7"/>
<proteinExistence type="predicted"/>
<dbReference type="PANTHER" id="PTHR47338">
    <property type="entry name" value="ZN(II)2CYS6 TRANSCRIPTION FACTOR (EUROFUNG)-RELATED"/>
    <property type="match status" value="1"/>
</dbReference>
<dbReference type="GO" id="GO:0046872">
    <property type="term" value="F:metal ion binding"/>
    <property type="evidence" value="ECO:0007669"/>
    <property type="project" value="UniProtKB-KW"/>
</dbReference>
<keyword evidence="5" id="KW-0539">Nucleus</keyword>
<keyword evidence="2" id="KW-0479">Metal-binding</keyword>
<dbReference type="OMA" id="RRRVWCG"/>
<keyword evidence="4" id="KW-0804">Transcription</keyword>
<evidence type="ECO:0000256" key="4">
    <source>
        <dbReference type="ARBA" id="ARBA00023163"/>
    </source>
</evidence>
<evidence type="ECO:0000256" key="2">
    <source>
        <dbReference type="ARBA" id="ARBA00022723"/>
    </source>
</evidence>
<evidence type="ECO:0008006" key="8">
    <source>
        <dbReference type="Google" id="ProtNLM"/>
    </source>
</evidence>